<dbReference type="GO" id="GO:0000224">
    <property type="term" value="F:peptide-N4-(N-acetyl-beta-glucosaminyl)asparagine amidase activity"/>
    <property type="evidence" value="ECO:0007669"/>
    <property type="project" value="TreeGrafter"/>
</dbReference>
<evidence type="ECO:0008006" key="5">
    <source>
        <dbReference type="Google" id="ProtNLM"/>
    </source>
</evidence>
<feature type="domain" description="Glycosyl hydrolase family 92 N-terminal" evidence="2">
    <location>
        <begin position="5"/>
        <end position="238"/>
    </location>
</feature>
<evidence type="ECO:0000259" key="1">
    <source>
        <dbReference type="Pfam" id="PF07971"/>
    </source>
</evidence>
<dbReference type="InterPro" id="IPR012939">
    <property type="entry name" value="Glyco_hydro_92"/>
</dbReference>
<dbReference type="NCBIfam" id="TIGR01180">
    <property type="entry name" value="aman2_put"/>
    <property type="match status" value="1"/>
</dbReference>
<dbReference type="InterPro" id="IPR005887">
    <property type="entry name" value="GH92_a_mannosidase_put"/>
</dbReference>
<dbReference type="OrthoDB" id="449263at2759"/>
<gene>
    <name evidence="3" type="ORF">N0V83_002779</name>
</gene>
<organism evidence="3 4">
    <name type="scientific">Neocucurbitaria cava</name>
    <dbReference type="NCBI Taxonomy" id="798079"/>
    <lineage>
        <taxon>Eukaryota</taxon>
        <taxon>Fungi</taxon>
        <taxon>Dikarya</taxon>
        <taxon>Ascomycota</taxon>
        <taxon>Pezizomycotina</taxon>
        <taxon>Dothideomycetes</taxon>
        <taxon>Pleosporomycetidae</taxon>
        <taxon>Pleosporales</taxon>
        <taxon>Pleosporineae</taxon>
        <taxon>Cucurbitariaceae</taxon>
        <taxon>Neocucurbitaria</taxon>
    </lineage>
</organism>
<sequence>MSTQGTRGGGNRFPGVVAAPFAMVKLGPDVESGTTDAYSGYLPDGRIFGFSMMHESGTGGAPKYGVVSQMPVVGDVQNPIANLSQLRAVPDEGGVGYYKSSLASGVTVHLAATEHAGLYSYSFPSNSSASIVVDVSHVLPSFRGLGWEQHYSGGSFSTFDDGHYEGSGIYNNGWNLSPDWTIYFCGKFNQQPSNSWTFNGNGTAFISHDSPSSTSGIARLGGVFTFAGTDLTSRVGVSFISSAKACHNLDAEITEDTELDILVENAKSQWNEQVFDKIQITSDNSTDVQLLYSSLYGMFLIPSNRTGENPEWSGTEPYYDDVFTLWDTHRCHSSLFHIVQPEAYEEFIRSLIDIWRHDGFMPDARSSNFNGRVQGGSNADNVLADAYVKGVRGAINWEDGFAAMQTDAEVVPANNFDPKAPDSSTKEGRGALPDWLQYGYITPRFSRAVSRAVEYSTNDFGLHQVAMGLGMADEANIYLNRSRNWRNHWNPLASSHNHTGFVVPRAANGSFIAQDPQQCGGCYWGDAYYEDNSWIYSMNAIHDVAELKKRIGGDERFVDRLNKLFDLNIFNAGNEPGFTSPFLYNFVSGEQWRSVNRSRYIGGLYGAGETGLPGNSDAGAMESNLLWQMIGLYPLTGQTTFLILSPWFESMTINLGDGKTLQVTTTGGDRYAAPYVQSLKVNGEDWDKAWVTWEDVFANGGTMEYVLGENQVHWATGDLPPSPAS</sequence>
<dbReference type="GO" id="GO:0006516">
    <property type="term" value="P:glycoprotein catabolic process"/>
    <property type="evidence" value="ECO:0007669"/>
    <property type="project" value="TreeGrafter"/>
</dbReference>
<dbReference type="Gene3D" id="3.30.2080.10">
    <property type="entry name" value="GH92 mannosidase domain"/>
    <property type="match status" value="1"/>
</dbReference>
<keyword evidence="4" id="KW-1185">Reference proteome</keyword>
<dbReference type="InterPro" id="IPR014718">
    <property type="entry name" value="GH-type_carb-bd"/>
</dbReference>
<dbReference type="GO" id="GO:0005634">
    <property type="term" value="C:nucleus"/>
    <property type="evidence" value="ECO:0007669"/>
    <property type="project" value="TreeGrafter"/>
</dbReference>
<dbReference type="InterPro" id="IPR050883">
    <property type="entry name" value="PNGase"/>
</dbReference>
<evidence type="ECO:0000313" key="3">
    <source>
        <dbReference type="EMBL" id="KAJ4374040.1"/>
    </source>
</evidence>
<accession>A0A9W9CP48</accession>
<dbReference type="SUPFAM" id="SSF48208">
    <property type="entry name" value="Six-hairpin glycosidases"/>
    <property type="match status" value="1"/>
</dbReference>
<dbReference type="InterPro" id="IPR008928">
    <property type="entry name" value="6-hairpin_glycosidase_sf"/>
</dbReference>
<dbReference type="FunFam" id="1.20.1050.60:FF:000002">
    <property type="entry name" value="Glycosyl hydrolase family 92"/>
    <property type="match status" value="1"/>
</dbReference>
<dbReference type="PANTHER" id="PTHR12143:SF38">
    <property type="entry name" value="ALPHA-1,2-MANNOSIDASE FAMILY PROTEIN (AFU_ORTHOLOGUE AFUA_5G10520)"/>
    <property type="match status" value="1"/>
</dbReference>
<dbReference type="InterPro" id="IPR041371">
    <property type="entry name" value="GH92_N"/>
</dbReference>
<dbReference type="EMBL" id="JAPEUY010000004">
    <property type="protein sequence ID" value="KAJ4374040.1"/>
    <property type="molecule type" value="Genomic_DNA"/>
</dbReference>
<proteinExistence type="predicted"/>
<comment type="caution">
    <text evidence="3">The sequence shown here is derived from an EMBL/GenBank/DDBJ whole genome shotgun (WGS) entry which is preliminary data.</text>
</comment>
<dbReference type="PANTHER" id="PTHR12143">
    <property type="entry name" value="PEPTIDE N-GLYCANASE PNGASE -RELATED"/>
    <property type="match status" value="1"/>
</dbReference>
<dbReference type="FunFam" id="2.70.98.10:FF:000028">
    <property type="entry name" value="Alpha-1,2-mannosidase family protein (AFU_orthologue AFUA_5G10520)"/>
    <property type="match status" value="1"/>
</dbReference>
<evidence type="ECO:0000313" key="4">
    <source>
        <dbReference type="Proteomes" id="UP001140560"/>
    </source>
</evidence>
<evidence type="ECO:0000259" key="2">
    <source>
        <dbReference type="Pfam" id="PF17678"/>
    </source>
</evidence>
<name>A0A9W9CP48_9PLEO</name>
<dbReference type="Pfam" id="PF07971">
    <property type="entry name" value="Glyco_hydro_92"/>
    <property type="match status" value="1"/>
</dbReference>
<dbReference type="AlphaFoldDB" id="A0A9W9CP48"/>
<dbReference type="Pfam" id="PF17678">
    <property type="entry name" value="Glyco_hydro_92N"/>
    <property type="match status" value="1"/>
</dbReference>
<dbReference type="Proteomes" id="UP001140560">
    <property type="component" value="Unassembled WGS sequence"/>
</dbReference>
<feature type="domain" description="Glycosyl hydrolase family 92" evidence="1">
    <location>
        <begin position="244"/>
        <end position="708"/>
    </location>
</feature>
<dbReference type="GO" id="GO:0030246">
    <property type="term" value="F:carbohydrate binding"/>
    <property type="evidence" value="ECO:0007669"/>
    <property type="project" value="InterPro"/>
</dbReference>
<dbReference type="GO" id="GO:0005829">
    <property type="term" value="C:cytosol"/>
    <property type="evidence" value="ECO:0007669"/>
    <property type="project" value="TreeGrafter"/>
</dbReference>
<protein>
    <recommendedName>
        <fullName evidence="5">Glycoside hydrolase family 92 protein</fullName>
    </recommendedName>
</protein>
<dbReference type="Gene3D" id="2.70.98.10">
    <property type="match status" value="1"/>
</dbReference>
<dbReference type="GO" id="GO:0005975">
    <property type="term" value="P:carbohydrate metabolic process"/>
    <property type="evidence" value="ECO:0007669"/>
    <property type="project" value="InterPro"/>
</dbReference>
<reference evidence="3" key="1">
    <citation type="submission" date="2022-10" db="EMBL/GenBank/DDBJ databases">
        <title>Tapping the CABI collections for fungal endophytes: first genome assemblies for Collariella, Neodidymelliopsis, Ascochyta clinopodiicola, Didymella pomorum, Didymosphaeria variabile, Neocosmospora piperis and Neocucurbitaria cava.</title>
        <authorList>
            <person name="Hill R."/>
        </authorList>
    </citation>
    <scope>NUCLEOTIDE SEQUENCE</scope>
    <source>
        <strain evidence="3">IMI 356814</strain>
    </source>
</reference>
<dbReference type="Gene3D" id="1.20.1050.60">
    <property type="entry name" value="alpha-1,2-mannosidase"/>
    <property type="match status" value="1"/>
</dbReference>
<dbReference type="Gene3D" id="1.20.1610.10">
    <property type="entry name" value="alpha-1,2-mannosidases domains"/>
    <property type="match status" value="1"/>
</dbReference>